<evidence type="ECO:0000313" key="1">
    <source>
        <dbReference type="EMBL" id="AZU61054.1"/>
    </source>
</evidence>
<evidence type="ECO:0000313" key="2">
    <source>
        <dbReference type="Proteomes" id="UP000282892"/>
    </source>
</evidence>
<dbReference type="OrthoDB" id="2935851at2"/>
<dbReference type="Proteomes" id="UP000282892">
    <property type="component" value="Chromosome"/>
</dbReference>
<proteinExistence type="predicted"/>
<reference evidence="1 2" key="1">
    <citation type="submission" date="2017-07" db="EMBL/GenBank/DDBJ databases">
        <title>The complete genome sequence of Bacillus mesonae strain H20-5, an efficient strain improving plant abiotic stress resistance.</title>
        <authorList>
            <person name="Kim S.Y."/>
            <person name="Song H."/>
            <person name="Sang M.K."/>
            <person name="Weon H.-Y."/>
            <person name="Song J."/>
        </authorList>
    </citation>
    <scope>NUCLEOTIDE SEQUENCE [LARGE SCALE GENOMIC DNA]</scope>
    <source>
        <strain evidence="1 2">H20-5</strain>
    </source>
</reference>
<gene>
    <name evidence="1" type="ORF">CHR53_07190</name>
</gene>
<protein>
    <submittedName>
        <fullName evidence="1">Uncharacterized protein</fullName>
    </submittedName>
</protein>
<dbReference type="AlphaFoldDB" id="A0A3T0HV71"/>
<sequence>MNTTQFNAKIDELWAATKRGELPRAARFEAIERLTNEYIAATGKRPEPAQLDRLATLCLYEEVTDATPWKTKNTEYPIHSEEQRNQIEKNEARFEHADGNKFRKPVRRKRSDYENTVIDRRAMNAERKRKYRDFTKVQPVVRWDMNTGEIYE</sequence>
<organism evidence="1 2">
    <name type="scientific">Neobacillus mesonae</name>
    <dbReference type="NCBI Taxonomy" id="1193713"/>
    <lineage>
        <taxon>Bacteria</taxon>
        <taxon>Bacillati</taxon>
        <taxon>Bacillota</taxon>
        <taxon>Bacilli</taxon>
        <taxon>Bacillales</taxon>
        <taxon>Bacillaceae</taxon>
        <taxon>Neobacillus</taxon>
    </lineage>
</organism>
<dbReference type="RefSeq" id="WP_127485884.1">
    <property type="nucleotide sequence ID" value="NZ_CP022572.1"/>
</dbReference>
<keyword evidence="2" id="KW-1185">Reference proteome</keyword>
<accession>A0A3T0HV71</accession>
<dbReference type="EMBL" id="CP022572">
    <property type="protein sequence ID" value="AZU61054.1"/>
    <property type="molecule type" value="Genomic_DNA"/>
</dbReference>
<dbReference type="KEGG" id="nmk:CHR53_07190"/>
<name>A0A3T0HV71_9BACI</name>